<dbReference type="KEGG" id="ahg:AHOG_16655"/>
<dbReference type="Gene3D" id="3.30.10.20">
    <property type="match status" value="1"/>
</dbReference>
<dbReference type="AlphaFoldDB" id="A0A221W6B7"/>
<proteinExistence type="predicted"/>
<accession>A0A221W6B7</accession>
<gene>
    <name evidence="1" type="ORF">AHOG_16655</name>
</gene>
<reference evidence="1 2" key="1">
    <citation type="submission" date="2017-07" db="EMBL/GenBank/DDBJ databases">
        <title>Complete genome sequence of Actinoalloteichus hoggarensis DSM 45943, type strain of Actinoalloteichus hoggarensis.</title>
        <authorList>
            <person name="Ruckert C."/>
            <person name="Nouioui I."/>
            <person name="Willmese J."/>
            <person name="van Wezel G."/>
            <person name="Klenk H.-P."/>
            <person name="Kalinowski J."/>
            <person name="Zotchev S.B."/>
        </authorList>
    </citation>
    <scope>NUCLEOTIDE SEQUENCE [LARGE SCALE GENOMIC DNA]</scope>
    <source>
        <strain evidence="1 2">DSM 45943</strain>
    </source>
</reference>
<name>A0A221W6B7_9PSEU</name>
<dbReference type="RefSeq" id="WP_093942210.1">
    <property type="nucleotide sequence ID" value="NZ_CP022521.1"/>
</dbReference>
<evidence type="ECO:0000313" key="2">
    <source>
        <dbReference type="Proteomes" id="UP000204221"/>
    </source>
</evidence>
<evidence type="ECO:0000313" key="1">
    <source>
        <dbReference type="EMBL" id="ASO20957.1"/>
    </source>
</evidence>
<organism evidence="1 2">
    <name type="scientific">Actinoalloteichus hoggarensis</name>
    <dbReference type="NCBI Taxonomy" id="1470176"/>
    <lineage>
        <taxon>Bacteria</taxon>
        <taxon>Bacillati</taxon>
        <taxon>Actinomycetota</taxon>
        <taxon>Actinomycetes</taxon>
        <taxon>Pseudonocardiales</taxon>
        <taxon>Pseudonocardiaceae</taxon>
        <taxon>Actinoalloteichus</taxon>
    </lineage>
</organism>
<protein>
    <submittedName>
        <fullName evidence="1">Uncharacterized protein</fullName>
    </submittedName>
</protein>
<dbReference type="OrthoDB" id="9812570at2"/>
<keyword evidence="2" id="KW-1185">Reference proteome</keyword>
<dbReference type="EMBL" id="CP022521">
    <property type="protein sequence ID" value="ASO20957.1"/>
    <property type="molecule type" value="Genomic_DNA"/>
</dbReference>
<dbReference type="Proteomes" id="UP000204221">
    <property type="component" value="Chromosome"/>
</dbReference>
<sequence length="83" mass="8835">MTPPSRDAVRVEVPRLVGRTVRMAIAMGHEVGLVVAGTDLDGPPLISRAWPGVWVVTAQVPRPGTLVHRGSLVVVDFTKESAV</sequence>